<evidence type="ECO:0000313" key="1">
    <source>
        <dbReference type="EMBL" id="MCD2425924.1"/>
    </source>
</evidence>
<evidence type="ECO:0008006" key="3">
    <source>
        <dbReference type="Google" id="ProtNLM"/>
    </source>
</evidence>
<dbReference type="Proteomes" id="UP001199816">
    <property type="component" value="Unassembled WGS sequence"/>
</dbReference>
<keyword evidence="2" id="KW-1185">Reference proteome</keyword>
<dbReference type="RefSeq" id="WP_231008511.1">
    <property type="nucleotide sequence ID" value="NZ_JAJNEC010000007.1"/>
</dbReference>
<organism evidence="1 2">
    <name type="scientific">Niabella pedocola</name>
    <dbReference type="NCBI Taxonomy" id="1752077"/>
    <lineage>
        <taxon>Bacteria</taxon>
        <taxon>Pseudomonadati</taxon>
        <taxon>Bacteroidota</taxon>
        <taxon>Chitinophagia</taxon>
        <taxon>Chitinophagales</taxon>
        <taxon>Chitinophagaceae</taxon>
        <taxon>Niabella</taxon>
    </lineage>
</organism>
<proteinExistence type="predicted"/>
<protein>
    <recommendedName>
        <fullName evidence="3">YD repeat-containing protein</fullName>
    </recommendedName>
</protein>
<dbReference type="EMBL" id="JAJNEC010000007">
    <property type="protein sequence ID" value="MCD2425924.1"/>
    <property type="molecule type" value="Genomic_DNA"/>
</dbReference>
<reference evidence="1 2" key="1">
    <citation type="submission" date="2021-11" db="EMBL/GenBank/DDBJ databases">
        <title>Genomic of Niabella pedocola.</title>
        <authorList>
            <person name="Wu T."/>
        </authorList>
    </citation>
    <scope>NUCLEOTIDE SEQUENCE [LARGE SCALE GENOMIC DNA]</scope>
    <source>
        <strain evidence="1 2">JCM 31011</strain>
    </source>
</reference>
<gene>
    <name evidence="1" type="ORF">LQ567_24285</name>
</gene>
<accession>A0ABS8PXY5</accession>
<sequence>MRAKIVLFLQIFLIVNYFIAGGQQNNFTAVTPEAAALAKDVNYPVNYNSGLPDIRIPVYDINVGDLKLPVDLVYHAGGFRINEQATRAGLGWSLSSDLQITRTVNGKSDFAPGGYMNNSLVKTYYANPFTCPGCAYPDSYLENYFLATGERDAMPDKFNYKLLNKSGSFYFQKNDAGTGYSIVPVPYDNIWIQFNNGQFIITDSDGTKYYFGEPGASPDVSQFASMGLEFTENESGSERSSWKCKKIESAQGVTEFTFTYTAKVMAIYRNYIDYVEYYDSQKPCPAPFAKANEYPMDQTTNFDAIQVGLGDVATPKYMAVFGNGPKSYFHALYLDASDNVVDAVYEKTETANRGWQYVYGISVDEINFRGGKIKFNGADRLTSIQVLGPSNEEIKTIQLYQSYTAPVYVTESKLYNGLNFQGTAYLDSLHIKNTVNTYERYAFDYESKFCFGNHLKGQDAWGYRNGSTVEIAYANNTGGNIWTLPTIKVNEEKFFRDGNASCTNFATNIPVTVSGNNGAELPSEAMMKTGVLRRIVYPTGGFTDFGFEPNQYNEVFSWNAGSTVTETLPQFAGGLRIRSINAYDENGKHLEQKYYRYGRFEEGVGVAINKPSLANVNGAFRYEAAGFVQDVAYLQSNGTPQSSKTGLDIQHVEQKTTYQPASVLDYTYGRGRPVYYEKVTEYKQDLGKKTGKTVYEYYPPREFYDGVEVREYLEGAESRIPGTNFNRLRADWMIGAQKSIKQYKFNPAAKSYELGEQYKLVHKKEFSYTRYTLPQQVRVNYSFLHTLYSVSPGEYTGNPFALYSTSESFGNGWAFNLTDFIFGEYGIPVGRLLPSQVSELSYTDTDSSKAVTTFIYDHLPFLNPSKIQTTDSKMHTIEKQIKYAYNFSGTPVYNAMIGRNMVTMPVEEIEVDISAGGLETGRRKTEYNNFPVGLGVIAPASISSSVNGQPLQAVTRFQEYDQYGNALELIGKDGLPVSYLWGYQHLYPVAVLKGQRYAFIPSSYKSNVQIIDPSSDASLRALLSGLNQPGIMADLYTYRPMVGVTSHTAPDAKITYFEYDPIGRLVRKKDHDGNILNQYKYNVLNRSSMQATWNFSVNVPVMYSHNVAGSGFWYFYTKTVEGGKYVQDQSTADIFAQQDAETPSNTIVPDAPPSNNTADVAVVYLDDDNDGIDPSYYVDFIQNDAVVATVKCKSQIWDPPSAYTAHIPAGTYKISIRVGAYQRYDSGGLDFVVSTPSTVYQNFQNGDEINLVAGQHYEVMAGSFPTY</sequence>
<evidence type="ECO:0000313" key="2">
    <source>
        <dbReference type="Proteomes" id="UP001199816"/>
    </source>
</evidence>
<comment type="caution">
    <text evidence="1">The sequence shown here is derived from an EMBL/GenBank/DDBJ whole genome shotgun (WGS) entry which is preliminary data.</text>
</comment>
<name>A0ABS8PXY5_9BACT</name>